<gene>
    <name evidence="1" type="ORF">DN069_31920</name>
</gene>
<dbReference type="EMBL" id="QKYN01000151">
    <property type="protein sequence ID" value="RAG81610.1"/>
    <property type="molecule type" value="Genomic_DNA"/>
</dbReference>
<evidence type="ECO:0000313" key="2">
    <source>
        <dbReference type="Proteomes" id="UP000248889"/>
    </source>
</evidence>
<dbReference type="OrthoDB" id="3852429at2"/>
<sequence>MADSSRAISWLLRAAPVPGSTLAEWNGRPDGSAELAVGVIWDVVRAELELGLEALDRLRLAGLAGPALCAVAERLVSVLVPVGTADSWSPAIAGVTTAGRGHPLRVPVPRVCHGPYHWLIPPDGSGYLTDPKRLRSALRHAQRVYATAVQAG</sequence>
<reference evidence="1 2" key="1">
    <citation type="submission" date="2018-06" db="EMBL/GenBank/DDBJ databases">
        <title>Streptacidiphilus pinicola sp. nov., isolated from pine grove soil.</title>
        <authorList>
            <person name="Roh S.G."/>
            <person name="Park S."/>
            <person name="Kim M.-K."/>
            <person name="Yun B.-R."/>
            <person name="Park J."/>
            <person name="Kim M.J."/>
            <person name="Kim Y.S."/>
            <person name="Kim S.B."/>
        </authorList>
    </citation>
    <scope>NUCLEOTIDE SEQUENCE [LARGE SCALE GENOMIC DNA]</scope>
    <source>
        <strain evidence="1 2">MMS16-CNU450</strain>
    </source>
</reference>
<organism evidence="1 2">
    <name type="scientific">Streptacidiphilus pinicola</name>
    <dbReference type="NCBI Taxonomy" id="2219663"/>
    <lineage>
        <taxon>Bacteria</taxon>
        <taxon>Bacillati</taxon>
        <taxon>Actinomycetota</taxon>
        <taxon>Actinomycetes</taxon>
        <taxon>Kitasatosporales</taxon>
        <taxon>Streptomycetaceae</taxon>
        <taxon>Streptacidiphilus</taxon>
    </lineage>
</organism>
<dbReference type="AlphaFoldDB" id="A0A2X0K2T2"/>
<evidence type="ECO:0008006" key="3">
    <source>
        <dbReference type="Google" id="ProtNLM"/>
    </source>
</evidence>
<comment type="caution">
    <text evidence="1">The sequence shown here is derived from an EMBL/GenBank/DDBJ whole genome shotgun (WGS) entry which is preliminary data.</text>
</comment>
<dbReference type="RefSeq" id="WP_111506728.1">
    <property type="nucleotide sequence ID" value="NZ_QKYN01000151.1"/>
</dbReference>
<dbReference type="Proteomes" id="UP000248889">
    <property type="component" value="Unassembled WGS sequence"/>
</dbReference>
<keyword evidence="2" id="KW-1185">Reference proteome</keyword>
<proteinExistence type="predicted"/>
<name>A0A2X0K2T2_9ACTN</name>
<evidence type="ECO:0000313" key="1">
    <source>
        <dbReference type="EMBL" id="RAG81610.1"/>
    </source>
</evidence>
<protein>
    <recommendedName>
        <fullName evidence="3">DNA primase/polymerase bifunctional N-terminal domain-containing protein</fullName>
    </recommendedName>
</protein>
<accession>A0A2X0K2T2</accession>